<dbReference type="PROSITE" id="PS51318">
    <property type="entry name" value="TAT"/>
    <property type="match status" value="1"/>
</dbReference>
<accession>A0AAU1TYM7</accession>
<proteinExistence type="predicted"/>
<reference evidence="1" key="1">
    <citation type="submission" date="2022-10" db="EMBL/GenBank/DDBJ databases">
        <title>The complete genomes of actinobacterial strains from the NBC collection.</title>
        <authorList>
            <person name="Joergensen T.S."/>
            <person name="Alvarez Arevalo M."/>
            <person name="Sterndorff E.B."/>
            <person name="Faurdal D."/>
            <person name="Vuksanovic O."/>
            <person name="Mourched A.-S."/>
            <person name="Charusanti P."/>
            <person name="Shaw S."/>
            <person name="Blin K."/>
            <person name="Weber T."/>
        </authorList>
    </citation>
    <scope>NUCLEOTIDE SEQUENCE</scope>
    <source>
        <strain evidence="1">NBC_00119</strain>
    </source>
</reference>
<dbReference type="InterPro" id="IPR006311">
    <property type="entry name" value="TAT_signal"/>
</dbReference>
<dbReference type="AlphaFoldDB" id="A0AAU1TYM7"/>
<protein>
    <submittedName>
        <fullName evidence="1">Uncharacterized protein</fullName>
    </submittedName>
</protein>
<dbReference type="EMBL" id="CP108195">
    <property type="protein sequence ID" value="WTS10178.1"/>
    <property type="molecule type" value="Genomic_DNA"/>
</dbReference>
<evidence type="ECO:0000313" key="1">
    <source>
        <dbReference type="EMBL" id="WTS10178.1"/>
    </source>
</evidence>
<name>A0AAU1TYM7_9ACTN</name>
<sequence>MRNRSAPRSPRRAALTAALAAAAAAVGLALPYTGGVPAAQAAVRKHVDSDYTLLRRSPASYVVGTAYRGWTVDIQGDPQGGYRWGHIYGDLNSCLWIYDGAASGDEAHADECGDPVTMPTSEFTNGQIGGGTSDGATVATVAGSGCATYDGSHITGYGNVRPWAVPTTPSAPLNTQVAIGQTVLWRYVSRDGRYVMVRDPRGGSTDGVGLQSWYFVPRGCLPTTLP</sequence>
<gene>
    <name evidence="1" type="ORF">OHU69_03205</name>
</gene>
<organism evidence="1">
    <name type="scientific">Streptomyces sp. NBC_00119</name>
    <dbReference type="NCBI Taxonomy" id="2975659"/>
    <lineage>
        <taxon>Bacteria</taxon>
        <taxon>Bacillati</taxon>
        <taxon>Actinomycetota</taxon>
        <taxon>Actinomycetes</taxon>
        <taxon>Kitasatosporales</taxon>
        <taxon>Streptomycetaceae</taxon>
        <taxon>Streptomyces</taxon>
    </lineage>
</organism>